<reference evidence="1" key="1">
    <citation type="submission" date="2021-05" db="EMBL/GenBank/DDBJ databases">
        <authorList>
            <person name="Pan Q."/>
            <person name="Jouanno E."/>
            <person name="Zahm M."/>
            <person name="Klopp C."/>
            <person name="Cabau C."/>
            <person name="Louis A."/>
            <person name="Berthelot C."/>
            <person name="Parey E."/>
            <person name="Roest Crollius H."/>
            <person name="Montfort J."/>
            <person name="Robinson-Rechavi M."/>
            <person name="Bouchez O."/>
            <person name="Lampietro C."/>
            <person name="Lopez Roques C."/>
            <person name="Donnadieu C."/>
            <person name="Postlethwait J."/>
            <person name="Bobe J."/>
            <person name="Dillon D."/>
            <person name="Chandos A."/>
            <person name="von Hippel F."/>
            <person name="Guiguen Y."/>
        </authorList>
    </citation>
    <scope>NUCLEOTIDE SEQUENCE</scope>
    <source>
        <strain evidence="1">YG-Jan2019</strain>
    </source>
</reference>
<protein>
    <submittedName>
        <fullName evidence="1">Uncharacterized protein</fullName>
    </submittedName>
</protein>
<dbReference type="EMBL" id="CM055740">
    <property type="protein sequence ID" value="KAJ8003243.1"/>
    <property type="molecule type" value="Genomic_DNA"/>
</dbReference>
<organism evidence="1 2">
    <name type="scientific">Dallia pectoralis</name>
    <name type="common">Alaska blackfish</name>
    <dbReference type="NCBI Taxonomy" id="75939"/>
    <lineage>
        <taxon>Eukaryota</taxon>
        <taxon>Metazoa</taxon>
        <taxon>Chordata</taxon>
        <taxon>Craniata</taxon>
        <taxon>Vertebrata</taxon>
        <taxon>Euteleostomi</taxon>
        <taxon>Actinopterygii</taxon>
        <taxon>Neopterygii</taxon>
        <taxon>Teleostei</taxon>
        <taxon>Protacanthopterygii</taxon>
        <taxon>Esociformes</taxon>
        <taxon>Umbridae</taxon>
        <taxon>Dallia</taxon>
    </lineage>
</organism>
<comment type="caution">
    <text evidence="1">The sequence shown here is derived from an EMBL/GenBank/DDBJ whole genome shotgun (WGS) entry which is preliminary data.</text>
</comment>
<sequence length="110" mass="11636">MERGGERWRGHGDCVMVADTRVQPAVRGKRLKMKQPHRPGSVCRCPLAAPHAFIPRPLLHRLVSPACHPPIGAQGGGGPAGPHQSVFSVRGSGLMLAQHRGAQKKAGTAS</sequence>
<name>A0ACC2GI07_DALPE</name>
<keyword evidence="2" id="KW-1185">Reference proteome</keyword>
<dbReference type="Proteomes" id="UP001157502">
    <property type="component" value="Chromosome 13"/>
</dbReference>
<accession>A0ACC2GI07</accession>
<proteinExistence type="predicted"/>
<evidence type="ECO:0000313" key="2">
    <source>
        <dbReference type="Proteomes" id="UP001157502"/>
    </source>
</evidence>
<gene>
    <name evidence="1" type="ORF">DPEC_G00167380</name>
</gene>
<evidence type="ECO:0000313" key="1">
    <source>
        <dbReference type="EMBL" id="KAJ8003243.1"/>
    </source>
</evidence>